<sequence length="60" mass="6519">MARITYSVTATEPWEAAATLATVLDLSVNPLTVHEDRVTVDADEDDTEIVGTIRRAIYAA</sequence>
<reference evidence="2" key="1">
    <citation type="submission" date="2017-09" db="EMBL/GenBank/DDBJ databases">
        <authorList>
            <person name="Zhang Y."/>
            <person name="Huang X."/>
            <person name="Liu J."/>
            <person name="Lu L."/>
            <person name="Peng K."/>
        </authorList>
    </citation>
    <scope>NUCLEOTIDE SEQUENCE [LARGE SCALE GENOMIC DNA]</scope>
    <source>
        <strain evidence="2">S-XJ-1</strain>
    </source>
</reference>
<keyword evidence="2" id="KW-1185">Reference proteome</keyword>
<dbReference type="Proteomes" id="UP000218810">
    <property type="component" value="Unassembled WGS sequence"/>
</dbReference>
<protein>
    <submittedName>
        <fullName evidence="1">Uncharacterized protein</fullName>
    </submittedName>
</protein>
<dbReference type="EMBL" id="NTGA01000042">
    <property type="protein sequence ID" value="PAY21798.1"/>
    <property type="molecule type" value="Genomic_DNA"/>
</dbReference>
<accession>A0A2A2WKS0</accession>
<dbReference type="OrthoDB" id="9918093at2"/>
<proteinExistence type="predicted"/>
<name>A0A2A2WKS0_9ACTN</name>
<evidence type="ECO:0000313" key="1">
    <source>
        <dbReference type="EMBL" id="PAY21798.1"/>
    </source>
</evidence>
<dbReference type="RefSeq" id="WP_095719406.1">
    <property type="nucleotide sequence ID" value="NZ_JBNQFY010000017.1"/>
</dbReference>
<dbReference type="AlphaFoldDB" id="A0A2A2WKS0"/>
<comment type="caution">
    <text evidence="1">The sequence shown here is derived from an EMBL/GenBank/DDBJ whole genome shotgun (WGS) entry which is preliminary data.</text>
</comment>
<organism evidence="1 2">
    <name type="scientific">Dietzia natronolimnaea</name>
    <dbReference type="NCBI Taxonomy" id="161920"/>
    <lineage>
        <taxon>Bacteria</taxon>
        <taxon>Bacillati</taxon>
        <taxon>Actinomycetota</taxon>
        <taxon>Actinomycetes</taxon>
        <taxon>Mycobacteriales</taxon>
        <taxon>Dietziaceae</taxon>
        <taxon>Dietzia</taxon>
    </lineage>
</organism>
<gene>
    <name evidence="1" type="ORF">CEY15_16890</name>
</gene>
<evidence type="ECO:0000313" key="2">
    <source>
        <dbReference type="Proteomes" id="UP000218810"/>
    </source>
</evidence>